<accession>A0ABU3AF35</accession>
<organism evidence="2 3">
    <name type="scientific">Streptomyces lancefieldiae</name>
    <dbReference type="NCBI Taxonomy" id="3075520"/>
    <lineage>
        <taxon>Bacteria</taxon>
        <taxon>Bacillati</taxon>
        <taxon>Actinomycetota</taxon>
        <taxon>Actinomycetes</taxon>
        <taxon>Kitasatosporales</taxon>
        <taxon>Streptomycetaceae</taxon>
        <taxon>Streptomyces</taxon>
    </lineage>
</organism>
<dbReference type="EMBL" id="JAVRFH010000001">
    <property type="protein sequence ID" value="MDT0608796.1"/>
    <property type="molecule type" value="Genomic_DNA"/>
</dbReference>
<dbReference type="RefSeq" id="WP_311570385.1">
    <property type="nucleotide sequence ID" value="NZ_JAVRFH010000001.1"/>
</dbReference>
<feature type="compositionally biased region" description="Pro residues" evidence="1">
    <location>
        <begin position="218"/>
        <end position="228"/>
    </location>
</feature>
<proteinExistence type="predicted"/>
<sequence length="381" mass="40853">MARGHGRILTSVWEDSDFLDLDEREQRLYLFLISQPNLNHAGLLDLTLRRWARKARGLTVAELEKRIGRLEETHFVVVDDDTEELLIRSFIRNDGVWRMPKVMGAAVSGALEISSRKLQQALLAEMDRVPLDELNADPTKLRNGTEGPSIRQQVADHISTLRKAFGTPTPDPSEGGNGTPSVTPSGTPSDTPAQPLAEGGPKASTRGRAPASRAHSPAPAPTPTPVPSPVEEGSAEADGQVELVVVQESDFVGAAEAAPEESETVGANVIVAEWLERVNKRPPSNVIGQTSKQIKKLLDEGIAADDIRAGLARWMRKGSAPSSIPSFVNEAMNADPLPQRLAAAAGAENVLDFPTGRQSTADRRAGAAFDLAAELAAEENQ</sequence>
<keyword evidence="3" id="KW-1185">Reference proteome</keyword>
<feature type="compositionally biased region" description="Low complexity" evidence="1">
    <location>
        <begin position="208"/>
        <end position="217"/>
    </location>
</feature>
<feature type="compositionally biased region" description="Polar residues" evidence="1">
    <location>
        <begin position="179"/>
        <end position="192"/>
    </location>
</feature>
<evidence type="ECO:0000313" key="2">
    <source>
        <dbReference type="EMBL" id="MDT0608796.1"/>
    </source>
</evidence>
<reference evidence="2" key="1">
    <citation type="submission" date="2024-05" db="EMBL/GenBank/DDBJ databases">
        <title>30 novel species of actinomycetes from the DSMZ collection.</title>
        <authorList>
            <person name="Nouioui I."/>
        </authorList>
    </citation>
    <scope>NUCLEOTIDE SEQUENCE</scope>
    <source>
        <strain evidence="2">DSM 40712</strain>
    </source>
</reference>
<evidence type="ECO:0000313" key="3">
    <source>
        <dbReference type="Proteomes" id="UP001180724"/>
    </source>
</evidence>
<gene>
    <name evidence="2" type="ORF">RM812_00840</name>
</gene>
<comment type="caution">
    <text evidence="2">The sequence shown here is derived from an EMBL/GenBank/DDBJ whole genome shotgun (WGS) entry which is preliminary data.</text>
</comment>
<evidence type="ECO:0000256" key="1">
    <source>
        <dbReference type="SAM" id="MobiDB-lite"/>
    </source>
</evidence>
<protein>
    <submittedName>
        <fullName evidence="2">Uncharacterized protein</fullName>
    </submittedName>
</protein>
<dbReference type="Proteomes" id="UP001180724">
    <property type="component" value="Unassembled WGS sequence"/>
</dbReference>
<name>A0ABU3AF35_9ACTN</name>
<feature type="region of interest" description="Disordered" evidence="1">
    <location>
        <begin position="163"/>
        <end position="236"/>
    </location>
</feature>